<organism evidence="12 13">
    <name type="scientific">Paraphaeosphaeria minitans</name>
    <dbReference type="NCBI Taxonomy" id="565426"/>
    <lineage>
        <taxon>Eukaryota</taxon>
        <taxon>Fungi</taxon>
        <taxon>Dikarya</taxon>
        <taxon>Ascomycota</taxon>
        <taxon>Pezizomycotina</taxon>
        <taxon>Dothideomycetes</taxon>
        <taxon>Pleosporomycetidae</taxon>
        <taxon>Pleosporales</taxon>
        <taxon>Massarineae</taxon>
        <taxon>Didymosphaeriaceae</taxon>
        <taxon>Paraphaeosphaeria</taxon>
    </lineage>
</organism>
<dbReference type="GO" id="GO:0032259">
    <property type="term" value="P:methylation"/>
    <property type="evidence" value="ECO:0007669"/>
    <property type="project" value="UniProtKB-KW"/>
</dbReference>
<dbReference type="Gene3D" id="3.40.50.150">
    <property type="entry name" value="Vaccinia Virus protein VP39"/>
    <property type="match status" value="1"/>
</dbReference>
<dbReference type="PANTHER" id="PTHR14614">
    <property type="entry name" value="HEPATOCELLULAR CARCINOMA-ASSOCIATED ANTIGEN"/>
    <property type="match status" value="1"/>
</dbReference>
<evidence type="ECO:0000256" key="2">
    <source>
        <dbReference type="ARBA" id="ARBA00004496"/>
    </source>
</evidence>
<dbReference type="InterPro" id="IPR019410">
    <property type="entry name" value="Methyltransf_16"/>
</dbReference>
<dbReference type="Proteomes" id="UP000756921">
    <property type="component" value="Unassembled WGS sequence"/>
</dbReference>
<evidence type="ECO:0000256" key="3">
    <source>
        <dbReference type="ARBA" id="ARBA00012533"/>
    </source>
</evidence>
<evidence type="ECO:0000256" key="9">
    <source>
        <dbReference type="ARBA" id="ARBA00038126"/>
    </source>
</evidence>
<keyword evidence="4" id="KW-0963">Cytoplasm</keyword>
<proteinExistence type="inferred from homology"/>
<dbReference type="PROSITE" id="PS50888">
    <property type="entry name" value="BHLH"/>
    <property type="match status" value="1"/>
</dbReference>
<evidence type="ECO:0000256" key="1">
    <source>
        <dbReference type="ARBA" id="ARBA00004123"/>
    </source>
</evidence>
<dbReference type="PANTHER" id="PTHR14614:SF39">
    <property type="entry name" value="HISTIDINE PROTEIN METHYLTRANSFERASE 1 HOMOLOG"/>
    <property type="match status" value="1"/>
</dbReference>
<dbReference type="OrthoDB" id="1723750at2759"/>
<name>A0A9P6KJY6_9PLEO</name>
<feature type="region of interest" description="Disordered" evidence="10">
    <location>
        <begin position="1"/>
        <end position="35"/>
    </location>
</feature>
<dbReference type="EMBL" id="WJXW01000017">
    <property type="protein sequence ID" value="KAF9729041.1"/>
    <property type="molecule type" value="Genomic_DNA"/>
</dbReference>
<evidence type="ECO:0000313" key="13">
    <source>
        <dbReference type="Proteomes" id="UP000756921"/>
    </source>
</evidence>
<dbReference type="Gene3D" id="4.10.280.10">
    <property type="entry name" value="Helix-loop-helix DNA-binding domain"/>
    <property type="match status" value="1"/>
</dbReference>
<feature type="compositionally biased region" description="Pro residues" evidence="10">
    <location>
        <begin position="1"/>
        <end position="10"/>
    </location>
</feature>
<accession>A0A9P6KJY6</accession>
<comment type="similarity">
    <text evidence="9">Belongs to the methyltransferase superfamily. METTL18 family.</text>
</comment>
<feature type="region of interest" description="Disordered" evidence="10">
    <location>
        <begin position="161"/>
        <end position="186"/>
    </location>
</feature>
<dbReference type="SMART" id="SM00353">
    <property type="entry name" value="HLH"/>
    <property type="match status" value="1"/>
</dbReference>
<dbReference type="SUPFAM" id="SSF47459">
    <property type="entry name" value="HLH, helix-loop-helix DNA-binding domain"/>
    <property type="match status" value="1"/>
</dbReference>
<evidence type="ECO:0000256" key="5">
    <source>
        <dbReference type="ARBA" id="ARBA00022603"/>
    </source>
</evidence>
<dbReference type="AlphaFoldDB" id="A0A9P6KJY6"/>
<evidence type="ECO:0000313" key="12">
    <source>
        <dbReference type="EMBL" id="KAF9729041.1"/>
    </source>
</evidence>
<dbReference type="Pfam" id="PF00010">
    <property type="entry name" value="HLH"/>
    <property type="match status" value="1"/>
</dbReference>
<keyword evidence="6" id="KW-0808">Transferase</keyword>
<gene>
    <name evidence="12" type="ORF">PMIN01_12731</name>
</gene>
<evidence type="ECO:0000256" key="6">
    <source>
        <dbReference type="ARBA" id="ARBA00022679"/>
    </source>
</evidence>
<evidence type="ECO:0000256" key="7">
    <source>
        <dbReference type="ARBA" id="ARBA00022691"/>
    </source>
</evidence>
<dbReference type="InterPro" id="IPR011598">
    <property type="entry name" value="bHLH_dom"/>
</dbReference>
<dbReference type="EC" id="2.1.1.85" evidence="3"/>
<keyword evidence="8" id="KW-0539">Nucleus</keyword>
<feature type="compositionally biased region" description="Basic and acidic residues" evidence="10">
    <location>
        <begin position="13"/>
        <end position="35"/>
    </location>
</feature>
<evidence type="ECO:0000256" key="4">
    <source>
        <dbReference type="ARBA" id="ARBA00022490"/>
    </source>
</evidence>
<dbReference type="InterPro" id="IPR029063">
    <property type="entry name" value="SAM-dependent_MTases_sf"/>
</dbReference>
<dbReference type="GO" id="GO:0046983">
    <property type="term" value="F:protein dimerization activity"/>
    <property type="evidence" value="ECO:0007669"/>
    <property type="project" value="InterPro"/>
</dbReference>
<dbReference type="GO" id="GO:0018064">
    <property type="term" value="F:protein-L-histidine N-tele-methyltransferase activity"/>
    <property type="evidence" value="ECO:0007669"/>
    <property type="project" value="UniProtKB-EC"/>
</dbReference>
<evidence type="ECO:0000259" key="11">
    <source>
        <dbReference type="PROSITE" id="PS50888"/>
    </source>
</evidence>
<reference evidence="12" key="1">
    <citation type="journal article" date="2020" name="Mol. Plant Microbe Interact.">
        <title>Genome Sequence of the Biocontrol Agent Coniothyrium minitans strain Conio (IMI 134523).</title>
        <authorList>
            <person name="Patel D."/>
            <person name="Shittu T.A."/>
            <person name="Baroncelli R."/>
            <person name="Muthumeenakshi S."/>
            <person name="Osborne T.H."/>
            <person name="Janganan T.K."/>
            <person name="Sreenivasaprasad S."/>
        </authorList>
    </citation>
    <scope>NUCLEOTIDE SEQUENCE</scope>
    <source>
        <strain evidence="12">Conio</strain>
    </source>
</reference>
<comment type="subcellular location">
    <subcellularLocation>
        <location evidence="2">Cytoplasm</location>
    </subcellularLocation>
    <subcellularLocation>
        <location evidence="1">Nucleus</location>
    </subcellularLocation>
</comment>
<feature type="domain" description="BHLH" evidence="11">
    <location>
        <begin position="21"/>
        <end position="72"/>
    </location>
</feature>
<keyword evidence="7" id="KW-0949">S-adenosyl-L-methionine</keyword>
<dbReference type="GO" id="GO:0005737">
    <property type="term" value="C:cytoplasm"/>
    <property type="evidence" value="ECO:0007669"/>
    <property type="project" value="UniProtKB-SubCell"/>
</dbReference>
<sequence>MTSSQSPPPGAADRPRLTEAQKKENHIRSEQKRREAIRDGFDRLASIVPGMEGQGRSEAVVLEATLQHMREKISERQKLIEAGKAKAMDTAGWELSRETVTACETMKSLEKDLNAFVFVLKEVDMVDSMGQKCTTILDNPAAHRVNMSFSFGFAGDDIEADTEDVSQSTQPAAAAAQDAPPPVPAQTHNLDELLSSLPDKLSFTLTTITSPLGHTVRLPRRELFDVRLQLMAEDDGTSAAPLAGLDDSDVRTNIYEGGYKTWECSLDLARFLMDRGPRKDLDDLVRVDHVVEMGCGTAVPSLLLFQYALREGLGMYFTLTDYNADVLRLVTLPNLLLTWAGTLDETTSREVFGEAGSPVAFPNAEEENGDLYLTPTVLEAFKRRLTESGLTLTLLSGSWLPTETLLSLVPSSQEMNTLVLASETIYSPTSLVAFTDAMVALMRRVKSGKALVAAKRHYFGVGGSVDEFRQECGRKGCVAYEMEFEGLEAGVRRAICEVQMC</sequence>
<dbReference type="InterPro" id="IPR036638">
    <property type="entry name" value="HLH_DNA-bd_sf"/>
</dbReference>
<protein>
    <recommendedName>
        <fullName evidence="3">protein-histidine N-methyltransferase</fullName>
        <ecNumber evidence="3">2.1.1.85</ecNumber>
    </recommendedName>
</protein>
<evidence type="ECO:0000256" key="10">
    <source>
        <dbReference type="SAM" id="MobiDB-lite"/>
    </source>
</evidence>
<keyword evidence="5 12" id="KW-0489">Methyltransferase</keyword>
<comment type="caution">
    <text evidence="12">The sequence shown here is derived from an EMBL/GenBank/DDBJ whole genome shotgun (WGS) entry which is preliminary data.</text>
</comment>
<evidence type="ECO:0000256" key="8">
    <source>
        <dbReference type="ARBA" id="ARBA00023242"/>
    </source>
</evidence>
<dbReference type="GO" id="GO:0005634">
    <property type="term" value="C:nucleus"/>
    <property type="evidence" value="ECO:0007669"/>
    <property type="project" value="UniProtKB-SubCell"/>
</dbReference>
<keyword evidence="13" id="KW-1185">Reference proteome</keyword>